<evidence type="ECO:0000259" key="1">
    <source>
        <dbReference type="SMART" id="SM00382"/>
    </source>
</evidence>
<accession>X1SNP2</accession>
<sequence length="336" mass="37581">ILSSGHVLLEGVPGLGKTLLVKSLSQALDLKFSRIQFTPDLMPADIIGTNIIMQGEDGRRFFEFQKGPIFAQIILADEINRATPKTQSALLEAMQEQKVTVAGVTRSLELPFFVLATQNPIEMEGTYPLPEAQIDRFFFKLKIEYPYPFELKEIVNRTTIQELPTLNKVIGQSELRQIQFLVRDIPVASHVLDYATRLVLATQPGSGSATQKVQKYVRYGSSPRGAQALIFAGKARAFTKKRFNVSFADIRQVALPALRHRILLNFEGETERVDPDELIKNVIVLVPEKSMKRTMSKVPPHLPSTISWAVRGVYLSQSSKLISLSREIPTASLPPR</sequence>
<dbReference type="InterPro" id="IPR011703">
    <property type="entry name" value="ATPase_AAA-3"/>
</dbReference>
<dbReference type="InterPro" id="IPR003593">
    <property type="entry name" value="AAA+_ATPase"/>
</dbReference>
<dbReference type="InterPro" id="IPR050764">
    <property type="entry name" value="CbbQ/NirQ/NorQ/GpvN"/>
</dbReference>
<dbReference type="Gene3D" id="1.10.8.80">
    <property type="entry name" value="Magnesium chelatase subunit I, C-Terminal domain"/>
    <property type="match status" value="1"/>
</dbReference>
<dbReference type="SMART" id="SM00382">
    <property type="entry name" value="AAA"/>
    <property type="match status" value="1"/>
</dbReference>
<dbReference type="Gene3D" id="3.40.50.300">
    <property type="entry name" value="P-loop containing nucleotide triphosphate hydrolases"/>
    <property type="match status" value="1"/>
</dbReference>
<gene>
    <name evidence="2" type="ORF">S12H4_06404</name>
</gene>
<protein>
    <recommendedName>
        <fullName evidence="1">AAA+ ATPase domain-containing protein</fullName>
    </recommendedName>
</protein>
<dbReference type="Pfam" id="PF07726">
    <property type="entry name" value="AAA_3"/>
    <property type="match status" value="1"/>
</dbReference>
<reference evidence="2" key="1">
    <citation type="journal article" date="2014" name="Front. Microbiol.">
        <title>High frequency of phylogenetically diverse reductive dehalogenase-homologous genes in deep subseafloor sedimentary metagenomes.</title>
        <authorList>
            <person name="Kawai M."/>
            <person name="Futagami T."/>
            <person name="Toyoda A."/>
            <person name="Takaki Y."/>
            <person name="Nishi S."/>
            <person name="Hori S."/>
            <person name="Arai W."/>
            <person name="Tsubouchi T."/>
            <person name="Morono Y."/>
            <person name="Uchiyama I."/>
            <person name="Ito T."/>
            <person name="Fujiyama A."/>
            <person name="Inagaki F."/>
            <person name="Takami H."/>
        </authorList>
    </citation>
    <scope>NUCLEOTIDE SEQUENCE</scope>
    <source>
        <strain evidence="2">Expedition CK06-06</strain>
    </source>
</reference>
<evidence type="ECO:0000313" key="2">
    <source>
        <dbReference type="EMBL" id="GAI69434.1"/>
    </source>
</evidence>
<dbReference type="GO" id="GO:0016887">
    <property type="term" value="F:ATP hydrolysis activity"/>
    <property type="evidence" value="ECO:0007669"/>
    <property type="project" value="InterPro"/>
</dbReference>
<dbReference type="PANTHER" id="PTHR42759:SF1">
    <property type="entry name" value="MAGNESIUM-CHELATASE SUBUNIT CHLD"/>
    <property type="match status" value="1"/>
</dbReference>
<dbReference type="PANTHER" id="PTHR42759">
    <property type="entry name" value="MOXR FAMILY PROTEIN"/>
    <property type="match status" value="1"/>
</dbReference>
<dbReference type="Pfam" id="PF17863">
    <property type="entry name" value="AAA_lid_2"/>
    <property type="match status" value="1"/>
</dbReference>
<dbReference type="GO" id="GO:0005524">
    <property type="term" value="F:ATP binding"/>
    <property type="evidence" value="ECO:0007669"/>
    <property type="project" value="InterPro"/>
</dbReference>
<dbReference type="EMBL" id="BARW01002244">
    <property type="protein sequence ID" value="GAI69434.1"/>
    <property type="molecule type" value="Genomic_DNA"/>
</dbReference>
<name>X1SNP2_9ZZZZ</name>
<dbReference type="SUPFAM" id="SSF52540">
    <property type="entry name" value="P-loop containing nucleoside triphosphate hydrolases"/>
    <property type="match status" value="1"/>
</dbReference>
<comment type="caution">
    <text evidence="2">The sequence shown here is derived from an EMBL/GenBank/DDBJ whole genome shotgun (WGS) entry which is preliminary data.</text>
</comment>
<dbReference type="CDD" id="cd00009">
    <property type="entry name" value="AAA"/>
    <property type="match status" value="1"/>
</dbReference>
<feature type="non-terminal residue" evidence="2">
    <location>
        <position position="1"/>
    </location>
</feature>
<proteinExistence type="predicted"/>
<dbReference type="PIRSF" id="PIRSF002849">
    <property type="entry name" value="AAA_ATPase_chaperone_MoxR_prd"/>
    <property type="match status" value="1"/>
</dbReference>
<dbReference type="AlphaFoldDB" id="X1SNP2"/>
<dbReference type="InterPro" id="IPR027417">
    <property type="entry name" value="P-loop_NTPase"/>
</dbReference>
<feature type="domain" description="AAA+ ATPase" evidence="1">
    <location>
        <begin position="3"/>
        <end position="149"/>
    </location>
</feature>
<organism evidence="2">
    <name type="scientific">marine sediment metagenome</name>
    <dbReference type="NCBI Taxonomy" id="412755"/>
    <lineage>
        <taxon>unclassified sequences</taxon>
        <taxon>metagenomes</taxon>
        <taxon>ecological metagenomes</taxon>
    </lineage>
</organism>
<dbReference type="InterPro" id="IPR041628">
    <property type="entry name" value="ChlI/MoxR_AAA_lid"/>
</dbReference>